<proteinExistence type="predicted"/>
<protein>
    <submittedName>
        <fullName evidence="3">D-alanyl-D-alanine carboxypeptidase</fullName>
        <ecNumber evidence="3">3.4.16.4</ecNumber>
    </submittedName>
</protein>
<dbReference type="PANTHER" id="PTHR46825">
    <property type="entry name" value="D-ALANYL-D-ALANINE-CARBOXYPEPTIDASE/ENDOPEPTIDASE AMPH"/>
    <property type="match status" value="1"/>
</dbReference>
<keyword evidence="1" id="KW-0732">Signal</keyword>
<feature type="signal peptide" evidence="1">
    <location>
        <begin position="1"/>
        <end position="28"/>
    </location>
</feature>
<name>A0A9E6XRZ3_9ACTN</name>
<dbReference type="PANTHER" id="PTHR46825:SF7">
    <property type="entry name" value="D-ALANYL-D-ALANINE CARBOXYPEPTIDASE"/>
    <property type="match status" value="1"/>
</dbReference>
<feature type="chain" id="PRO_5039140219" evidence="1">
    <location>
        <begin position="29"/>
        <end position="384"/>
    </location>
</feature>
<dbReference type="PROSITE" id="PS50008">
    <property type="entry name" value="PIPLC_Y_DOMAIN"/>
    <property type="match status" value="1"/>
</dbReference>
<accession>A0A9E6XRZ3</accession>
<dbReference type="InterPro" id="IPR050491">
    <property type="entry name" value="AmpC-like"/>
</dbReference>
<dbReference type="Gene3D" id="3.40.710.10">
    <property type="entry name" value="DD-peptidase/beta-lactamase superfamily"/>
    <property type="match status" value="1"/>
</dbReference>
<dbReference type="InterPro" id="IPR012338">
    <property type="entry name" value="Beta-lactam/transpept-like"/>
</dbReference>
<dbReference type="EC" id="3.4.16.4" evidence="3"/>
<keyword evidence="3" id="KW-0121">Carboxypeptidase</keyword>
<organism evidence="3 4">
    <name type="scientific">Capillimicrobium parvum</name>
    <dbReference type="NCBI Taxonomy" id="2884022"/>
    <lineage>
        <taxon>Bacteria</taxon>
        <taxon>Bacillati</taxon>
        <taxon>Actinomycetota</taxon>
        <taxon>Thermoleophilia</taxon>
        <taxon>Solirubrobacterales</taxon>
        <taxon>Capillimicrobiaceae</taxon>
        <taxon>Capillimicrobium</taxon>
    </lineage>
</organism>
<feature type="domain" description="PI-PLC Y-box" evidence="2">
    <location>
        <begin position="238"/>
        <end position="262"/>
    </location>
</feature>
<keyword evidence="3" id="KW-0378">Hydrolase</keyword>
<dbReference type="GO" id="GO:0004435">
    <property type="term" value="F:phosphatidylinositol-4,5-bisphosphate phospholipase C activity"/>
    <property type="evidence" value="ECO:0007669"/>
    <property type="project" value="InterPro"/>
</dbReference>
<dbReference type="Pfam" id="PF00144">
    <property type="entry name" value="Beta-lactamase"/>
    <property type="match status" value="1"/>
</dbReference>
<evidence type="ECO:0000313" key="3">
    <source>
        <dbReference type="EMBL" id="UGS33755.1"/>
    </source>
</evidence>
<dbReference type="EMBL" id="CP087164">
    <property type="protein sequence ID" value="UGS33755.1"/>
    <property type="molecule type" value="Genomic_DNA"/>
</dbReference>
<dbReference type="RefSeq" id="WP_259313449.1">
    <property type="nucleotide sequence ID" value="NZ_CP087164.1"/>
</dbReference>
<dbReference type="KEGG" id="sbae:DSM104329_00120"/>
<dbReference type="GO" id="GO:0006629">
    <property type="term" value="P:lipid metabolic process"/>
    <property type="evidence" value="ECO:0007669"/>
    <property type="project" value="InterPro"/>
</dbReference>
<dbReference type="Proteomes" id="UP001162834">
    <property type="component" value="Chromosome"/>
</dbReference>
<evidence type="ECO:0000313" key="4">
    <source>
        <dbReference type="Proteomes" id="UP001162834"/>
    </source>
</evidence>
<gene>
    <name evidence="3" type="ORF">DSM104329_00120</name>
</gene>
<reference evidence="3" key="1">
    <citation type="journal article" date="2022" name="Int. J. Syst. Evol. Microbiol.">
        <title>Pseudomonas aegrilactucae sp. nov. and Pseudomonas morbosilactucae sp. nov., pathogens causing bacterial rot of lettuce in Japan.</title>
        <authorList>
            <person name="Sawada H."/>
            <person name="Fujikawa T."/>
            <person name="Satou M."/>
        </authorList>
    </citation>
    <scope>NUCLEOTIDE SEQUENCE</scope>
    <source>
        <strain evidence="3">0166_1</strain>
    </source>
</reference>
<sequence>MRRFLAGMGLTVLAVAVCLTAGVSAAGAAASKRDAALTKGVRGALAHADVSGAIVGVWQRGRRPYLRAFGTRDPATNEPMATNLHMRIGSVTKTFTITAILQLVDQGKLSLDDKIGKYIPGVTGGDQITLRQLASMTSGIPSYTFDPRFDEDLVSDPHREFTPQQLLGYVAGQPLMFAPGTSFAYSNTNTILLGLVVEQVSGQSLPDYLRQHILQPLGMSRTSFPLTSDMPAPFAHGFTQLSPSSPVTDATNYNPSWTWAAGQLVSDAHDLRIWARRLISGRGLLSPATQRERLASVAGPGDPIAYGIGLFNVQGWLGHNGSLPGYQTLTLRRPKARATIVALLTSDIEVGGRAPSTLVGQAITKVITPKHVYTLPAAPTAEPE</sequence>
<dbReference type="InterPro" id="IPR001711">
    <property type="entry name" value="PLipase_C_Pinositol-sp_Y"/>
</dbReference>
<keyword evidence="3" id="KW-0645">Protease</keyword>
<dbReference type="GO" id="GO:0009002">
    <property type="term" value="F:serine-type D-Ala-D-Ala carboxypeptidase activity"/>
    <property type="evidence" value="ECO:0007669"/>
    <property type="project" value="UniProtKB-EC"/>
</dbReference>
<dbReference type="GO" id="GO:0035556">
    <property type="term" value="P:intracellular signal transduction"/>
    <property type="evidence" value="ECO:0007669"/>
    <property type="project" value="InterPro"/>
</dbReference>
<dbReference type="SUPFAM" id="SSF56601">
    <property type="entry name" value="beta-lactamase/transpeptidase-like"/>
    <property type="match status" value="1"/>
</dbReference>
<dbReference type="InterPro" id="IPR001466">
    <property type="entry name" value="Beta-lactam-related"/>
</dbReference>
<dbReference type="AlphaFoldDB" id="A0A9E6XRZ3"/>
<evidence type="ECO:0000256" key="1">
    <source>
        <dbReference type="SAM" id="SignalP"/>
    </source>
</evidence>
<keyword evidence="4" id="KW-1185">Reference proteome</keyword>
<evidence type="ECO:0000259" key="2">
    <source>
        <dbReference type="PROSITE" id="PS50008"/>
    </source>
</evidence>